<feature type="compositionally biased region" description="Gly residues" evidence="1">
    <location>
        <begin position="81"/>
        <end position="103"/>
    </location>
</feature>
<dbReference type="AlphaFoldDB" id="A0A7I7TFU9"/>
<evidence type="ECO:0000313" key="4">
    <source>
        <dbReference type="Proteomes" id="UP000467148"/>
    </source>
</evidence>
<feature type="transmembrane region" description="Helical" evidence="2">
    <location>
        <begin position="12"/>
        <end position="35"/>
    </location>
</feature>
<accession>A0A7I7TFU9</accession>
<reference evidence="3 4" key="1">
    <citation type="journal article" date="2019" name="Emerg. Microbes Infect.">
        <title>Comprehensive subspecies identification of 175 nontuberculous mycobacteria species based on 7547 genomic profiles.</title>
        <authorList>
            <person name="Matsumoto Y."/>
            <person name="Kinjo T."/>
            <person name="Motooka D."/>
            <person name="Nabeya D."/>
            <person name="Jung N."/>
            <person name="Uechi K."/>
            <person name="Horii T."/>
            <person name="Iida T."/>
            <person name="Fujita J."/>
            <person name="Nakamura S."/>
        </authorList>
    </citation>
    <scope>NUCLEOTIDE SEQUENCE [LARGE SCALE GENOMIC DNA]</scope>
    <source>
        <strain evidence="3 4">JCM 30396</strain>
    </source>
</reference>
<dbReference type="EMBL" id="AP022596">
    <property type="protein sequence ID" value="BBY67245.1"/>
    <property type="molecule type" value="Genomic_DNA"/>
</dbReference>
<keyword evidence="2" id="KW-0812">Transmembrane</keyword>
<dbReference type="KEGG" id="mhev:MHEL_54880"/>
<organism evidence="3 4">
    <name type="scientific">Mycolicibacterium helvum</name>
    <dbReference type="NCBI Taxonomy" id="1534349"/>
    <lineage>
        <taxon>Bacteria</taxon>
        <taxon>Bacillati</taxon>
        <taxon>Actinomycetota</taxon>
        <taxon>Actinomycetes</taxon>
        <taxon>Mycobacteriales</taxon>
        <taxon>Mycobacteriaceae</taxon>
        <taxon>Mycolicibacterium</taxon>
    </lineage>
</organism>
<evidence type="ECO:0008006" key="5">
    <source>
        <dbReference type="Google" id="ProtNLM"/>
    </source>
</evidence>
<gene>
    <name evidence="3" type="ORF">MHEL_54880</name>
</gene>
<keyword evidence="4" id="KW-1185">Reference proteome</keyword>
<evidence type="ECO:0000313" key="3">
    <source>
        <dbReference type="EMBL" id="BBY67245.1"/>
    </source>
</evidence>
<evidence type="ECO:0000256" key="1">
    <source>
        <dbReference type="SAM" id="MobiDB-lite"/>
    </source>
</evidence>
<feature type="region of interest" description="Disordered" evidence="1">
    <location>
        <begin position="77"/>
        <end position="103"/>
    </location>
</feature>
<name>A0A7I7TFU9_9MYCO</name>
<evidence type="ECO:0000256" key="2">
    <source>
        <dbReference type="SAM" id="Phobius"/>
    </source>
</evidence>
<dbReference type="Proteomes" id="UP000467148">
    <property type="component" value="Chromosome"/>
</dbReference>
<keyword evidence="2" id="KW-1133">Transmembrane helix</keyword>
<proteinExistence type="predicted"/>
<dbReference type="RefSeq" id="WP_163751244.1">
    <property type="nucleotide sequence ID" value="NZ_AP022596.1"/>
</dbReference>
<sequence length="103" mass="10187">MEFATSSVPARRLVYGIAGLMIAAAPAVAVFSGAFQGAAPRVLACQETDTEDSFSMDCAPSVIPDTSDMLTEAEVAEPGFNAGGGDFHGGPAGGAPGSGGGHR</sequence>
<keyword evidence="2" id="KW-0472">Membrane</keyword>
<protein>
    <recommendedName>
        <fullName evidence="5">Intersectin-EH-binding protein Ibp1</fullName>
    </recommendedName>
</protein>